<keyword evidence="3" id="KW-1185">Reference proteome</keyword>
<evidence type="ECO:0008006" key="4">
    <source>
        <dbReference type="Google" id="ProtNLM"/>
    </source>
</evidence>
<feature type="region of interest" description="Disordered" evidence="1">
    <location>
        <begin position="626"/>
        <end position="646"/>
    </location>
</feature>
<dbReference type="Gene3D" id="3.90.70.10">
    <property type="entry name" value="Cysteine proteinases"/>
    <property type="match status" value="1"/>
</dbReference>
<dbReference type="Proteomes" id="UP001064971">
    <property type="component" value="Chromosome"/>
</dbReference>
<dbReference type="RefSeq" id="WP_264777282.1">
    <property type="nucleotide sequence ID" value="NZ_AP026560.1"/>
</dbReference>
<feature type="region of interest" description="Disordered" evidence="1">
    <location>
        <begin position="714"/>
        <end position="740"/>
    </location>
</feature>
<proteinExistence type="predicted"/>
<dbReference type="CDD" id="cd02619">
    <property type="entry name" value="Peptidase_C1"/>
    <property type="match status" value="1"/>
</dbReference>
<accession>A0ABM8ACK3</accession>
<sequence>MPKTVAPRTVTVPQVGAVHLNAVPDAFDGRDLEYRPRLEPLPAVLDQRDAKGERYVMRQEGNSCTGHAVAAVVNTVLARTSGDAAPPRVSPYMLYRLARRYDEFAGEEDAGSSLRGCFKGWFHHGVALEGAWPRLRMRPEPDPGEREFSRMCRERPLGAFYRVNPYRLDDMQSAISELNAVAVSGVIHEGWLSPRVLRHGERELHLITRPVNARALGGHAYALVGYNEVGFLVQNSWGGRWGAGGFATLPYEDWLETAYDAWVARPGVPSTPFSSGRRVDALGTRGRLVSAPGPDLKRLAAHVVSLGNEGRLSASGRFVSSPAQVERLFEHMGERHDHWLAHGRAQQRHVLLYAHGGLVSEADGLDLAQKHLNWWLNNGVYPVYFAWQSGPVETLVDHLTDQVQGRLPVGGLGFDLVEQFDRLVEGVARTTLAWMWDEMKENAGAASAPLRRAVTWPPASSASNDGMAALPGASLVVDRLRLYREEHGPENVAVHLVGHSAGSIFHAALLERLLGAGIPVESLTFLAPALRVDEFRRRVLPHLGEPSEVRRFATFAMSDERELDDTCSYGGLTGYHKSLLYLVSRALERPGRGDRGEVPLLGMQRFAEMEPSGGGPTLLEEIESRGGAYVASPSSEPDDARSDATAHGCFDDDAPTMTSVLMRVLDVQTATARMGYQRDAALDDVVAGARAAEEGPDLLRAAAPLPVTSAVAAPGQVPLGQTAEPRERRPLPPRSRFPLLEVRDAPRTGFPILDLLESEGWREGPLAP</sequence>
<dbReference type="SUPFAM" id="SSF53474">
    <property type="entry name" value="alpha/beta-Hydrolases"/>
    <property type="match status" value="1"/>
</dbReference>
<evidence type="ECO:0000313" key="3">
    <source>
        <dbReference type="Proteomes" id="UP001064971"/>
    </source>
</evidence>
<name>A0ABM8ACK3_9DEIO</name>
<dbReference type="SUPFAM" id="SSF54001">
    <property type="entry name" value="Cysteine proteinases"/>
    <property type="match status" value="1"/>
</dbReference>
<dbReference type="EMBL" id="AP026560">
    <property type="protein sequence ID" value="BDP41522.1"/>
    <property type="molecule type" value="Genomic_DNA"/>
</dbReference>
<evidence type="ECO:0000256" key="1">
    <source>
        <dbReference type="SAM" id="MobiDB-lite"/>
    </source>
</evidence>
<dbReference type="InterPro" id="IPR029058">
    <property type="entry name" value="AB_hydrolase_fold"/>
</dbReference>
<organism evidence="2 3">
    <name type="scientific">Deinococcus aetherius</name>
    <dbReference type="NCBI Taxonomy" id="200252"/>
    <lineage>
        <taxon>Bacteria</taxon>
        <taxon>Thermotogati</taxon>
        <taxon>Deinococcota</taxon>
        <taxon>Deinococci</taxon>
        <taxon>Deinococcales</taxon>
        <taxon>Deinococcaceae</taxon>
        <taxon>Deinococcus</taxon>
    </lineage>
</organism>
<protein>
    <recommendedName>
        <fullName evidence="4">Peptidase C1A papain C-terminal domain-containing protein</fullName>
    </recommendedName>
</protein>
<gene>
    <name evidence="2" type="ORF">DAETH_14910</name>
</gene>
<reference evidence="2" key="1">
    <citation type="submission" date="2022-07" db="EMBL/GenBank/DDBJ databases">
        <title>Complete Genome Sequence of the Radioresistant Bacterium Deinococcus aetherius ST0316, Isolated from the Air Dust collected in Lower Stratosphere above Japan.</title>
        <authorList>
            <person name="Satoh K."/>
            <person name="Hagiwara K."/>
            <person name="Katsumata K."/>
            <person name="Kubo A."/>
            <person name="Yokobori S."/>
            <person name="Yamagishi A."/>
            <person name="Oono Y."/>
            <person name="Narumi I."/>
        </authorList>
    </citation>
    <scope>NUCLEOTIDE SEQUENCE</scope>
    <source>
        <strain evidence="2">ST0316</strain>
    </source>
</reference>
<dbReference type="InterPro" id="IPR038765">
    <property type="entry name" value="Papain-like_cys_pep_sf"/>
</dbReference>
<evidence type="ECO:0000313" key="2">
    <source>
        <dbReference type="EMBL" id="BDP41522.1"/>
    </source>
</evidence>